<evidence type="ECO:0000256" key="4">
    <source>
        <dbReference type="ARBA" id="ARBA00022842"/>
    </source>
</evidence>
<evidence type="ECO:0000256" key="1">
    <source>
        <dbReference type="ARBA" id="ARBA00001946"/>
    </source>
</evidence>
<keyword evidence="5" id="KW-0119">Carbohydrate metabolism</keyword>
<evidence type="ECO:0000256" key="3">
    <source>
        <dbReference type="ARBA" id="ARBA00022723"/>
    </source>
</evidence>
<organism evidence="6 7">
    <name type="scientific">Salinimonas sediminis</name>
    <dbReference type="NCBI Taxonomy" id="2303538"/>
    <lineage>
        <taxon>Bacteria</taxon>
        <taxon>Pseudomonadati</taxon>
        <taxon>Pseudomonadota</taxon>
        <taxon>Gammaproteobacteria</taxon>
        <taxon>Alteromonadales</taxon>
        <taxon>Alteromonadaceae</taxon>
        <taxon>Alteromonas/Salinimonas group</taxon>
        <taxon>Salinimonas</taxon>
    </lineage>
</organism>
<evidence type="ECO:0000256" key="5">
    <source>
        <dbReference type="ARBA" id="ARBA00023277"/>
    </source>
</evidence>
<dbReference type="KEGG" id="salm:D0Y50_02565"/>
<dbReference type="Pfam" id="PF13419">
    <property type="entry name" value="HAD_2"/>
    <property type="match status" value="1"/>
</dbReference>
<sequence length="226" mass="24532">MTHRAGINRNTKAILFDHDGTLIDSEAVHFALWQQVLNAYDITLEREFHDEKMAGIPVNQNAKDVIAHFSLDADPAELADQKHALTAQYLAEQAFPLMDDAKAAIERCYEAGFTLAIVTGGSRLSLEKTLTTHGFSDMFSATVAVEDVAHSKPAPDCYQKVLAMLELDGSETVAVEDTMYGMQAALGAGIACIAIPTENSSDHDFTGAVGRFDSLTQWLDEALAKP</sequence>
<dbReference type="Gene3D" id="1.10.150.240">
    <property type="entry name" value="Putative phosphatase, domain 2"/>
    <property type="match status" value="1"/>
</dbReference>
<dbReference type="InterPro" id="IPR023214">
    <property type="entry name" value="HAD_sf"/>
</dbReference>
<evidence type="ECO:0000313" key="7">
    <source>
        <dbReference type="Proteomes" id="UP000262073"/>
    </source>
</evidence>
<evidence type="ECO:0000313" key="6">
    <source>
        <dbReference type="EMBL" id="AXR05345.1"/>
    </source>
</evidence>
<keyword evidence="3" id="KW-0479">Metal-binding</keyword>
<dbReference type="Gene3D" id="3.40.50.1000">
    <property type="entry name" value="HAD superfamily/HAD-like"/>
    <property type="match status" value="1"/>
</dbReference>
<dbReference type="InterPro" id="IPR023198">
    <property type="entry name" value="PGP-like_dom2"/>
</dbReference>
<keyword evidence="7" id="KW-1185">Reference proteome</keyword>
<dbReference type="RefSeq" id="WP_108565539.1">
    <property type="nucleotide sequence ID" value="NZ_CP031769.1"/>
</dbReference>
<dbReference type="SFLD" id="SFLDS00003">
    <property type="entry name" value="Haloacid_Dehalogenase"/>
    <property type="match status" value="1"/>
</dbReference>
<evidence type="ECO:0000256" key="2">
    <source>
        <dbReference type="ARBA" id="ARBA00006171"/>
    </source>
</evidence>
<dbReference type="SFLD" id="SFLDG01129">
    <property type="entry name" value="C1.5:_HAD__Beta-PGM__Phosphata"/>
    <property type="match status" value="1"/>
</dbReference>
<keyword evidence="4" id="KW-0460">Magnesium</keyword>
<dbReference type="CDD" id="cd07505">
    <property type="entry name" value="HAD_BPGM-like"/>
    <property type="match status" value="1"/>
</dbReference>
<gene>
    <name evidence="6" type="ORF">D0Y50_02565</name>
</gene>
<dbReference type="GO" id="GO:0003824">
    <property type="term" value="F:catalytic activity"/>
    <property type="evidence" value="ECO:0007669"/>
    <property type="project" value="UniProtKB-ARBA"/>
</dbReference>
<dbReference type="InterPro" id="IPR036412">
    <property type="entry name" value="HAD-like_sf"/>
</dbReference>
<dbReference type="PANTHER" id="PTHR46193">
    <property type="entry name" value="6-PHOSPHOGLUCONATE PHOSPHATASE"/>
    <property type="match status" value="1"/>
</dbReference>
<accession>A0A346NII8</accession>
<reference evidence="6 7" key="1">
    <citation type="submission" date="2018-08" db="EMBL/GenBank/DDBJ databases">
        <title>Salinimonas sediminis sp. nov., a piezophilic bacterium isolated from a deep-sea sediment sample from the New Britain Trench.</title>
        <authorList>
            <person name="Cao J."/>
        </authorList>
    </citation>
    <scope>NUCLEOTIDE SEQUENCE [LARGE SCALE GENOMIC DNA]</scope>
    <source>
        <strain evidence="6 7">N102</strain>
    </source>
</reference>
<dbReference type="PRINTS" id="PR00413">
    <property type="entry name" value="HADHALOGNASE"/>
</dbReference>
<dbReference type="EMBL" id="CP031769">
    <property type="protein sequence ID" value="AXR05345.1"/>
    <property type="molecule type" value="Genomic_DNA"/>
</dbReference>
<dbReference type="SFLD" id="SFLDG01135">
    <property type="entry name" value="C1.5.6:_HAD__Beta-PGM__Phospha"/>
    <property type="match status" value="1"/>
</dbReference>
<dbReference type="OrthoDB" id="9782449at2"/>
<dbReference type="InterPro" id="IPR051600">
    <property type="entry name" value="Beta-PGM-like"/>
</dbReference>
<proteinExistence type="inferred from homology"/>
<dbReference type="InterPro" id="IPR041492">
    <property type="entry name" value="HAD_2"/>
</dbReference>
<dbReference type="SUPFAM" id="SSF56784">
    <property type="entry name" value="HAD-like"/>
    <property type="match status" value="1"/>
</dbReference>
<dbReference type="PANTHER" id="PTHR46193:SF18">
    <property type="entry name" value="HEXITOL PHOSPHATASE B"/>
    <property type="match status" value="1"/>
</dbReference>
<dbReference type="InterPro" id="IPR006439">
    <property type="entry name" value="HAD-SF_hydro_IA"/>
</dbReference>
<dbReference type="GO" id="GO:0046872">
    <property type="term" value="F:metal ion binding"/>
    <property type="evidence" value="ECO:0007669"/>
    <property type="project" value="UniProtKB-KW"/>
</dbReference>
<comment type="cofactor">
    <cofactor evidence="1">
        <name>Mg(2+)</name>
        <dbReference type="ChEBI" id="CHEBI:18420"/>
    </cofactor>
</comment>
<protein>
    <submittedName>
        <fullName evidence="6">HAD family phosphatase</fullName>
    </submittedName>
</protein>
<dbReference type="NCBIfam" id="TIGR01509">
    <property type="entry name" value="HAD-SF-IA-v3"/>
    <property type="match status" value="1"/>
</dbReference>
<dbReference type="Proteomes" id="UP000262073">
    <property type="component" value="Chromosome"/>
</dbReference>
<dbReference type="AlphaFoldDB" id="A0A346NII8"/>
<comment type="similarity">
    <text evidence="2">Belongs to the HAD-like hydrolase superfamily. CbbY/CbbZ/Gph/YieH family.</text>
</comment>
<name>A0A346NII8_9ALTE</name>